<accession>A0ABV3XCC7</accession>
<gene>
    <name evidence="4" type="ORF">ABQ292_07470</name>
</gene>
<reference evidence="4 5" key="1">
    <citation type="submission" date="2024-06" db="EMBL/GenBank/DDBJ databases">
        <title>Draft genome sequence of Geodermatophilus badlandi, a novel member of the Geodermatophilaceae isolated from badland sedimentary rocks in the Red desert, Wyoming, USA.</title>
        <authorList>
            <person name="Ben Tekaya S."/>
            <person name="Nouioui I."/>
            <person name="Flores G.M."/>
            <person name="Shaal M.N."/>
            <person name="Bredoire F."/>
            <person name="Basile F."/>
            <person name="Van Diepen L."/>
            <person name="Ward N.L."/>
        </authorList>
    </citation>
    <scope>NUCLEOTIDE SEQUENCE [LARGE SCALE GENOMIC DNA]</scope>
    <source>
        <strain evidence="4 5">WL48A</strain>
    </source>
</reference>
<proteinExistence type="predicted"/>
<dbReference type="PANTHER" id="PTHR45586:SF1">
    <property type="entry name" value="LIPOPOLYSACCHARIDE ASSEMBLY PROTEIN B"/>
    <property type="match status" value="1"/>
</dbReference>
<dbReference type="PANTHER" id="PTHR45586">
    <property type="entry name" value="TPR REPEAT-CONTAINING PROTEIN PA4667"/>
    <property type="match status" value="1"/>
</dbReference>
<sequence>MDALGADQADAFMAVLASPDDLAITVRDPDAEGVYPYRHPALDPILDAVPVRGLLTRGTTLGAALTLLAARPNSEHHTAPAAYAVLRRAARAGDCAAQLNLLLLLAADINTTASVLGQEQDRAKDWCPDDPTPDWLVGQTQLRRTPVAPAESEDVVRSTQTSPGIETMQSLVERNPEDVVALTGLGDAYLSAAMELDEKQPFSARGFFRRALNAYNDAVEHGGRREAAPGLARSLLALGRPERAAELLEPLVQDSASPGQLLELLIAAHESAREFNKATTAAQRLSELGPDAYPTGNVMLPVPQGSYSPGTTDDMFLALSLGADRFAPLNEHVVENPEGGGADVLDIPFIPPFHPTDGVTGTFAACPDWAWRRNAVLAGDPARALENWPSRFEGVRPDRSKSGCVIVSADVLRSVAERASGRATITPGLTVDEVADAHQNLFRWSGDLDGARRIAQEWASLRPDSALAHRRLAEIDYLNEKYDEAAAGFDLAAHHARLADWGDDLTVAQMELARGAALAAGGREEAESTLRPLVHQGTAGFAYQQGQNYRTALEFAAVSYYACLQLGDLERRSDRLHAAAEDYEKALSWLPTFTDRDIKVDRPEVLHNNAALANLTLGALDRAEELATRALEADPESPLFLMTSAFVAERQGDDALAAQRNRDALRSDPSAYPAANDLGVELARLGEDEAARRAFRQSVAARPDYALGWFNLGVLESSLGPGRLLQAQNALGKAYALDPDLRDRRRELTIDASVYRTALDLSKPLPPAWSFAGVERRATVASAGLLATLALGLGLARATGRRGSELAEEWLDPLSQRLESMPVLRRLGHPGWAVAATAVTFLAAAVRRPVGWTELSAYIVGLLALTAATICLREAVARRSRAAVKQSTWLPGVGFGLVTGAVGYPWAPLPVVAARPETPRVHLAASVLLACIALLLFVESAWLAMPLTSAWAATALTMAASLLLPVGPLDGAHAGKAGIAAGAGVVVTALLVGLGLL</sequence>
<dbReference type="InterPro" id="IPR011990">
    <property type="entry name" value="TPR-like_helical_dom_sf"/>
</dbReference>
<feature type="transmembrane region" description="Helical" evidence="3">
    <location>
        <begin position="919"/>
        <end position="938"/>
    </location>
</feature>
<dbReference type="InterPro" id="IPR019734">
    <property type="entry name" value="TPR_rpt"/>
</dbReference>
<evidence type="ECO:0000313" key="5">
    <source>
        <dbReference type="Proteomes" id="UP001560045"/>
    </source>
</evidence>
<keyword evidence="5" id="KW-1185">Reference proteome</keyword>
<dbReference type="Gene3D" id="1.25.40.10">
    <property type="entry name" value="Tetratricopeptide repeat domain"/>
    <property type="match status" value="3"/>
</dbReference>
<feature type="transmembrane region" description="Helical" evidence="3">
    <location>
        <begin position="979"/>
        <end position="996"/>
    </location>
</feature>
<organism evidence="4 5">
    <name type="scientific">Geodermatophilus maliterrae</name>
    <dbReference type="NCBI Taxonomy" id="3162531"/>
    <lineage>
        <taxon>Bacteria</taxon>
        <taxon>Bacillati</taxon>
        <taxon>Actinomycetota</taxon>
        <taxon>Actinomycetes</taxon>
        <taxon>Geodermatophilales</taxon>
        <taxon>Geodermatophilaceae</taxon>
        <taxon>Geodermatophilus</taxon>
    </lineage>
</organism>
<dbReference type="SUPFAM" id="SSF48452">
    <property type="entry name" value="TPR-like"/>
    <property type="match status" value="2"/>
</dbReference>
<dbReference type="RefSeq" id="WP_369204826.1">
    <property type="nucleotide sequence ID" value="NZ_JBFNXQ010000016.1"/>
</dbReference>
<protein>
    <recommendedName>
        <fullName evidence="6">Tetratricopeptide repeat-containing protein</fullName>
    </recommendedName>
</protein>
<evidence type="ECO:0000256" key="1">
    <source>
        <dbReference type="ARBA" id="ARBA00022737"/>
    </source>
</evidence>
<keyword evidence="1" id="KW-0677">Repeat</keyword>
<name>A0ABV3XCC7_9ACTN</name>
<evidence type="ECO:0000256" key="2">
    <source>
        <dbReference type="ARBA" id="ARBA00022803"/>
    </source>
</evidence>
<dbReference type="SMART" id="SM00028">
    <property type="entry name" value="TPR"/>
    <property type="match status" value="4"/>
</dbReference>
<dbReference type="Pfam" id="PF13181">
    <property type="entry name" value="TPR_8"/>
    <property type="match status" value="1"/>
</dbReference>
<keyword evidence="2" id="KW-0802">TPR repeat</keyword>
<dbReference type="InterPro" id="IPR051012">
    <property type="entry name" value="CellSynth/LPSAsmb/PSIAsmb"/>
</dbReference>
<keyword evidence="3" id="KW-0472">Membrane</keyword>
<keyword evidence="3" id="KW-1133">Transmembrane helix</keyword>
<dbReference type="Proteomes" id="UP001560045">
    <property type="component" value="Unassembled WGS sequence"/>
</dbReference>
<evidence type="ECO:0008006" key="6">
    <source>
        <dbReference type="Google" id="ProtNLM"/>
    </source>
</evidence>
<evidence type="ECO:0000256" key="3">
    <source>
        <dbReference type="SAM" id="Phobius"/>
    </source>
</evidence>
<dbReference type="EMBL" id="JBFNXQ010000016">
    <property type="protein sequence ID" value="MEX5718208.1"/>
    <property type="molecule type" value="Genomic_DNA"/>
</dbReference>
<feature type="transmembrane region" description="Helical" evidence="3">
    <location>
        <begin position="950"/>
        <end position="967"/>
    </location>
</feature>
<feature type="transmembrane region" description="Helical" evidence="3">
    <location>
        <begin position="888"/>
        <end position="907"/>
    </location>
</feature>
<evidence type="ECO:0000313" key="4">
    <source>
        <dbReference type="EMBL" id="MEX5718208.1"/>
    </source>
</evidence>
<keyword evidence="3" id="KW-0812">Transmembrane</keyword>
<comment type="caution">
    <text evidence="4">The sequence shown here is derived from an EMBL/GenBank/DDBJ whole genome shotgun (WGS) entry which is preliminary data.</text>
</comment>
<feature type="transmembrane region" description="Helical" evidence="3">
    <location>
        <begin position="858"/>
        <end position="876"/>
    </location>
</feature>